<evidence type="ECO:0000313" key="2">
    <source>
        <dbReference type="EMBL" id="QLK27772.1"/>
    </source>
</evidence>
<dbReference type="AlphaFoldDB" id="A0A7D6CQP7"/>
<accession>A0A7D6CQP7</accession>
<reference evidence="2 3" key="1">
    <citation type="submission" date="2020-07" db="EMBL/GenBank/DDBJ databases">
        <title>Natrinema (YPL30) sp. nov. and Haloterrigena xxxxxx (YPL8) sp. nov., isolated from a salt mine.</title>
        <authorList>
            <person name="Cui H."/>
        </authorList>
    </citation>
    <scope>NUCLEOTIDE SEQUENCE [LARGE SCALE GENOMIC DNA]</scope>
    <source>
        <strain evidence="2 3">YPL13</strain>
    </source>
</reference>
<name>A0A7D6CQP7_9EURY</name>
<organism evidence="2 3">
    <name type="scientific">Natrinema zhouii</name>
    <dbReference type="NCBI Taxonomy" id="1710539"/>
    <lineage>
        <taxon>Archaea</taxon>
        <taxon>Methanobacteriati</taxon>
        <taxon>Methanobacteriota</taxon>
        <taxon>Stenosarchaea group</taxon>
        <taxon>Halobacteria</taxon>
        <taxon>Halobacteriales</taxon>
        <taxon>Natrialbaceae</taxon>
        <taxon>Natrinema</taxon>
    </lineage>
</organism>
<evidence type="ECO:0000259" key="1">
    <source>
        <dbReference type="Pfam" id="PF24035"/>
    </source>
</evidence>
<proteinExistence type="predicted"/>
<evidence type="ECO:0000313" key="3">
    <source>
        <dbReference type="Proteomes" id="UP000510869"/>
    </source>
</evidence>
<protein>
    <recommendedName>
        <fullName evidence="1">DUF7344 domain-containing protein</fullName>
    </recommendedName>
</protein>
<dbReference type="Proteomes" id="UP000510869">
    <property type="component" value="Chromosome"/>
</dbReference>
<gene>
    <name evidence="2" type="ORF">HYG81_00575</name>
</gene>
<keyword evidence="3" id="KW-1185">Reference proteome</keyword>
<dbReference type="OrthoDB" id="177799at2157"/>
<sequence length="117" mass="13510">MKPHTQTSQDTETGTPNISKTELFAAFAAERRQYALTYLAQKPAAIHLGDLAEYISLKENNPSYDWYQRILVDLHHRHLPYLCDVGLVHYEEETELLELAVDREIVSPFLELTEHAE</sequence>
<dbReference type="InterPro" id="IPR055768">
    <property type="entry name" value="DUF7344"/>
</dbReference>
<feature type="domain" description="DUF7344" evidence="1">
    <location>
        <begin position="24"/>
        <end position="97"/>
    </location>
</feature>
<dbReference type="Pfam" id="PF24035">
    <property type="entry name" value="DUF7344"/>
    <property type="match status" value="1"/>
</dbReference>
<dbReference type="KEGG" id="nay:HYG81_00575"/>
<dbReference type="EMBL" id="CP059154">
    <property type="protein sequence ID" value="QLK27772.1"/>
    <property type="molecule type" value="Genomic_DNA"/>
</dbReference>